<organism evidence="9 10">
    <name type="scientific">Deinococcus cellulosilyticus (strain DSM 18568 / NBRC 106333 / KACC 11606 / 5516J-15)</name>
    <dbReference type="NCBI Taxonomy" id="1223518"/>
    <lineage>
        <taxon>Bacteria</taxon>
        <taxon>Thermotogati</taxon>
        <taxon>Deinococcota</taxon>
        <taxon>Deinococci</taxon>
        <taxon>Deinococcales</taxon>
        <taxon>Deinococcaceae</taxon>
        <taxon>Deinococcus</taxon>
    </lineage>
</organism>
<gene>
    <name evidence="9" type="ORF">DC3_16700</name>
</gene>
<proteinExistence type="inferred from homology"/>
<feature type="transmembrane region" description="Helical" evidence="7">
    <location>
        <begin position="26"/>
        <end position="52"/>
    </location>
</feature>
<dbReference type="Gene3D" id="1.10.3720.10">
    <property type="entry name" value="MetI-like"/>
    <property type="match status" value="1"/>
</dbReference>
<accession>A0A511MZJ3</accession>
<sequence length="317" mass="35938">MSEITSNTSVPRKRSRKLSYNTTHPLLPWLYLLPHAIFFLGFIVFPVFYGIYISVHRWDPLSESQPFVGMEFYANLFKAGTPQSEFFWKTFINTTIFTVVSVPLLVGTSIGLAALLFKPIFGRAFFRSIFFMPGILAVSVMGILWRWLFENQSGLVNIILTEYLKLPGIPFLTTEGWAWVPIVLGTVWWTIGFNMTLYLAAMNNIPKAIYEAAEIDGATGFQQFRYITWPNLSSTTLFVVVTTVLASFQLFGQPQLITSGGPTRSTQSVIMYITEEAFSNNQFSSAAAMSFVFGLIMLIFTAFQFWLQTRDLRGSKK</sequence>
<dbReference type="InterPro" id="IPR000515">
    <property type="entry name" value="MetI-like"/>
</dbReference>
<dbReference type="CDD" id="cd06261">
    <property type="entry name" value="TM_PBP2"/>
    <property type="match status" value="1"/>
</dbReference>
<dbReference type="GO" id="GO:0055085">
    <property type="term" value="P:transmembrane transport"/>
    <property type="evidence" value="ECO:0007669"/>
    <property type="project" value="InterPro"/>
</dbReference>
<reference evidence="9 10" key="1">
    <citation type="submission" date="2019-07" db="EMBL/GenBank/DDBJ databases">
        <title>Whole genome shotgun sequence of Deinococcus cellulosilyticus NBRC 106333.</title>
        <authorList>
            <person name="Hosoyama A."/>
            <person name="Uohara A."/>
            <person name="Ohji S."/>
            <person name="Ichikawa N."/>
        </authorList>
    </citation>
    <scope>NUCLEOTIDE SEQUENCE [LARGE SCALE GENOMIC DNA]</scope>
    <source>
        <strain evidence="9 10">NBRC 106333</strain>
    </source>
</reference>
<dbReference type="PROSITE" id="PS50928">
    <property type="entry name" value="ABC_TM1"/>
    <property type="match status" value="1"/>
</dbReference>
<evidence type="ECO:0000256" key="7">
    <source>
        <dbReference type="RuleBase" id="RU363032"/>
    </source>
</evidence>
<comment type="similarity">
    <text evidence="7">Belongs to the binding-protein-dependent transport system permease family.</text>
</comment>
<dbReference type="GO" id="GO:0005886">
    <property type="term" value="C:plasma membrane"/>
    <property type="evidence" value="ECO:0007669"/>
    <property type="project" value="UniProtKB-SubCell"/>
</dbReference>
<evidence type="ECO:0000256" key="4">
    <source>
        <dbReference type="ARBA" id="ARBA00022692"/>
    </source>
</evidence>
<evidence type="ECO:0000259" key="8">
    <source>
        <dbReference type="PROSITE" id="PS50928"/>
    </source>
</evidence>
<evidence type="ECO:0000256" key="6">
    <source>
        <dbReference type="ARBA" id="ARBA00023136"/>
    </source>
</evidence>
<feature type="transmembrane region" description="Helical" evidence="7">
    <location>
        <begin position="176"/>
        <end position="200"/>
    </location>
</feature>
<name>A0A511MZJ3_DEIC1</name>
<feature type="domain" description="ABC transmembrane type-1" evidence="8">
    <location>
        <begin position="91"/>
        <end position="304"/>
    </location>
</feature>
<dbReference type="PANTHER" id="PTHR30193">
    <property type="entry name" value="ABC TRANSPORTER PERMEASE PROTEIN"/>
    <property type="match status" value="1"/>
</dbReference>
<dbReference type="Proteomes" id="UP000321306">
    <property type="component" value="Unassembled WGS sequence"/>
</dbReference>
<evidence type="ECO:0000256" key="2">
    <source>
        <dbReference type="ARBA" id="ARBA00022448"/>
    </source>
</evidence>
<keyword evidence="5 7" id="KW-1133">Transmembrane helix</keyword>
<dbReference type="RefSeq" id="WP_146883858.1">
    <property type="nucleotide sequence ID" value="NZ_BJXB01000006.1"/>
</dbReference>
<dbReference type="Pfam" id="PF00528">
    <property type="entry name" value="BPD_transp_1"/>
    <property type="match status" value="1"/>
</dbReference>
<comment type="subcellular location">
    <subcellularLocation>
        <location evidence="1 7">Cell membrane</location>
        <topology evidence="1 7">Multi-pass membrane protein</topology>
    </subcellularLocation>
</comment>
<evidence type="ECO:0000256" key="1">
    <source>
        <dbReference type="ARBA" id="ARBA00004651"/>
    </source>
</evidence>
<dbReference type="InterPro" id="IPR051393">
    <property type="entry name" value="ABC_transporter_permease"/>
</dbReference>
<keyword evidence="3" id="KW-1003">Cell membrane</keyword>
<keyword evidence="10" id="KW-1185">Reference proteome</keyword>
<feature type="transmembrane region" description="Helical" evidence="7">
    <location>
        <begin position="129"/>
        <end position="148"/>
    </location>
</feature>
<keyword evidence="6 7" id="KW-0472">Membrane</keyword>
<keyword evidence="4 7" id="KW-0812">Transmembrane</keyword>
<feature type="transmembrane region" description="Helical" evidence="7">
    <location>
        <begin position="286"/>
        <end position="307"/>
    </location>
</feature>
<evidence type="ECO:0000256" key="3">
    <source>
        <dbReference type="ARBA" id="ARBA00022475"/>
    </source>
</evidence>
<keyword evidence="2 7" id="KW-0813">Transport</keyword>
<feature type="transmembrane region" description="Helical" evidence="7">
    <location>
        <begin position="96"/>
        <end position="117"/>
    </location>
</feature>
<dbReference type="EMBL" id="BJXB01000006">
    <property type="protein sequence ID" value="GEM46035.1"/>
    <property type="molecule type" value="Genomic_DNA"/>
</dbReference>
<dbReference type="AlphaFoldDB" id="A0A511MZJ3"/>
<dbReference type="PANTHER" id="PTHR30193:SF37">
    <property type="entry name" value="INNER MEMBRANE ABC TRANSPORTER PERMEASE PROTEIN YCJO"/>
    <property type="match status" value="1"/>
</dbReference>
<protein>
    <submittedName>
        <fullName evidence="9">Sugar ABC transporter permease</fullName>
    </submittedName>
</protein>
<dbReference type="InterPro" id="IPR035906">
    <property type="entry name" value="MetI-like_sf"/>
</dbReference>
<evidence type="ECO:0000313" key="9">
    <source>
        <dbReference type="EMBL" id="GEM46035.1"/>
    </source>
</evidence>
<dbReference type="OrthoDB" id="9779462at2"/>
<dbReference type="SUPFAM" id="SSF161098">
    <property type="entry name" value="MetI-like"/>
    <property type="match status" value="1"/>
</dbReference>
<comment type="caution">
    <text evidence="9">The sequence shown here is derived from an EMBL/GenBank/DDBJ whole genome shotgun (WGS) entry which is preliminary data.</text>
</comment>
<evidence type="ECO:0000313" key="10">
    <source>
        <dbReference type="Proteomes" id="UP000321306"/>
    </source>
</evidence>
<feature type="transmembrane region" description="Helical" evidence="7">
    <location>
        <begin position="232"/>
        <end position="251"/>
    </location>
</feature>
<evidence type="ECO:0000256" key="5">
    <source>
        <dbReference type="ARBA" id="ARBA00022989"/>
    </source>
</evidence>